<dbReference type="SUPFAM" id="SSF51126">
    <property type="entry name" value="Pectin lyase-like"/>
    <property type="match status" value="1"/>
</dbReference>
<evidence type="ECO:0000256" key="1">
    <source>
        <dbReference type="SAM" id="MobiDB-lite"/>
    </source>
</evidence>
<accession>A0A1N7CPT6</accession>
<name>A0A1N7CPT6_9EURY</name>
<reference evidence="3" key="1">
    <citation type="submission" date="2017-01" db="EMBL/GenBank/DDBJ databases">
        <authorList>
            <person name="Varghese N."/>
            <person name="Submissions S."/>
        </authorList>
    </citation>
    <scope>NUCLEOTIDE SEQUENCE [LARGE SCALE GENOMIC DNA]</scope>
    <source>
        <strain evidence="3">CGMCC 1.7737</strain>
    </source>
</reference>
<keyword evidence="3" id="KW-1185">Reference proteome</keyword>
<dbReference type="Gene3D" id="2.160.20.10">
    <property type="entry name" value="Single-stranded right-handed beta-helix, Pectin lyase-like"/>
    <property type="match status" value="1"/>
</dbReference>
<gene>
    <name evidence="2" type="ORF">SAMN05421858_3156</name>
</gene>
<dbReference type="EMBL" id="FTNO01000003">
    <property type="protein sequence ID" value="SIR65517.1"/>
    <property type="molecule type" value="Genomic_DNA"/>
</dbReference>
<dbReference type="AlphaFoldDB" id="A0A1N7CPT6"/>
<feature type="region of interest" description="Disordered" evidence="1">
    <location>
        <begin position="489"/>
        <end position="554"/>
    </location>
</feature>
<organism evidence="2 3">
    <name type="scientific">Haladaptatus litoreus</name>
    <dbReference type="NCBI Taxonomy" id="553468"/>
    <lineage>
        <taxon>Archaea</taxon>
        <taxon>Methanobacteriati</taxon>
        <taxon>Methanobacteriota</taxon>
        <taxon>Stenosarchaea group</taxon>
        <taxon>Halobacteria</taxon>
        <taxon>Halobacteriales</taxon>
        <taxon>Haladaptataceae</taxon>
        <taxon>Haladaptatus</taxon>
    </lineage>
</organism>
<feature type="compositionally biased region" description="Gly residues" evidence="1">
    <location>
        <begin position="535"/>
        <end position="545"/>
    </location>
</feature>
<evidence type="ECO:0000313" key="2">
    <source>
        <dbReference type="EMBL" id="SIR65517.1"/>
    </source>
</evidence>
<proteinExistence type="predicted"/>
<sequence>MVSDRQNRSPVSRRTYLKLTGAIMSSSAIMGSASSSLSDYEDQYENVVDVTEVGADNAGNESIIPILEDNADDNTLLYFPEGEYYIDSQFRFTGFENFGMVGNNATLVPANYSNFDGGGDNNYRLFRLGVENQPGNNLLIEDFTVDQTEENTGIRVVEAEVTDGLTIRNIEVKGKHDSGTWGPLRAVVQNPDGSGLVERFEAPDGAVLEKKAPSDSLWRGPTGILCNNANKGTMTFRNCVLGSFPDNGLYASNGTGTIQVEGGRFQNSLGSNVRLGGKGSYIENASIVVDKDSNSEIAQCGLRMEKGASIVARNVDIQTNIDDSPAIWVTSNADDVTFVDSTITARTDGPTNAIYIQEDSGQTRIERTTVDHETGGAEAIKIKEGEQPVSLKNVTVTGNAATEGSRSAIQNNRDGSEFRNLKVHHGGEAGRRALTNTGNNVVIDGGDYVSEENALVESGTGTMIKGVSALARSGNEALRITSDAEGVTVTDSHLGNGIDDNSPDGYTGGNNSSEYDGGDENAGDTGGDTGDDSDGGSGGDSGGNSNGDDHDDDC</sequence>
<dbReference type="Proteomes" id="UP000186914">
    <property type="component" value="Unassembled WGS sequence"/>
</dbReference>
<dbReference type="InterPro" id="IPR012334">
    <property type="entry name" value="Pectin_lyas_fold"/>
</dbReference>
<evidence type="ECO:0008006" key="4">
    <source>
        <dbReference type="Google" id="ProtNLM"/>
    </source>
</evidence>
<dbReference type="InterPro" id="IPR011050">
    <property type="entry name" value="Pectin_lyase_fold/virulence"/>
</dbReference>
<protein>
    <recommendedName>
        <fullName evidence="4">Right handed beta helix region</fullName>
    </recommendedName>
</protein>
<evidence type="ECO:0000313" key="3">
    <source>
        <dbReference type="Proteomes" id="UP000186914"/>
    </source>
</evidence>